<keyword evidence="8" id="KW-1185">Reference proteome</keyword>
<evidence type="ECO:0000313" key="6">
    <source>
        <dbReference type="EMBL" id="MBI0555837.1"/>
    </source>
</evidence>
<dbReference type="Proteomes" id="UP000008044">
    <property type="component" value="Chromosome"/>
</dbReference>
<keyword evidence="3" id="KW-1133">Transmembrane helix</keyword>
<dbReference type="PATRIC" id="fig|1166016.3.peg.4714"/>
<keyword evidence="3" id="KW-0812">Transmembrane</keyword>
<evidence type="ECO:0000256" key="1">
    <source>
        <dbReference type="ARBA" id="ARBA00023186"/>
    </source>
</evidence>
<reference evidence="5" key="2">
    <citation type="submission" date="2012-03" db="EMBL/GenBank/DDBJ databases">
        <authorList>
            <person name="Koskinen P."/>
            <person name="Laine P."/>
            <person name="Niemi O."/>
            <person name="Nykyri J."/>
            <person name="Harjunpaa H."/>
            <person name="Auvinen P."/>
            <person name="Paulin L."/>
            <person name="Pirhonen M."/>
            <person name="Palva T."/>
            <person name="Holm L."/>
        </authorList>
    </citation>
    <scope>NUCLEOTIDE SEQUENCE</scope>
    <source>
        <strain evidence="5">SCC3193</strain>
    </source>
</reference>
<dbReference type="STRING" id="1905730.W5S_4652"/>
<dbReference type="InterPro" id="IPR001623">
    <property type="entry name" value="DnaJ_domain"/>
</dbReference>
<dbReference type="KEGG" id="pec:W5S_4652"/>
<dbReference type="PROSITE" id="PS50076">
    <property type="entry name" value="DNAJ_2"/>
    <property type="match status" value="1"/>
</dbReference>
<organism evidence="5 7">
    <name type="scientific">Pectobacterium parmentieri</name>
    <dbReference type="NCBI Taxonomy" id="1905730"/>
    <lineage>
        <taxon>Bacteria</taxon>
        <taxon>Pseudomonadati</taxon>
        <taxon>Pseudomonadota</taxon>
        <taxon>Gammaproteobacteria</taxon>
        <taxon>Enterobacterales</taxon>
        <taxon>Pectobacteriaceae</taxon>
        <taxon>Pectobacterium</taxon>
    </lineage>
</organism>
<keyword evidence="3" id="KW-0472">Membrane</keyword>
<dbReference type="HOGENOM" id="CLU_319541_0_0_6"/>
<feature type="domain" description="J" evidence="4">
    <location>
        <begin position="4"/>
        <end position="69"/>
    </location>
</feature>
<evidence type="ECO:0000259" key="4">
    <source>
        <dbReference type="PROSITE" id="PS50076"/>
    </source>
</evidence>
<evidence type="ECO:0000256" key="3">
    <source>
        <dbReference type="SAM" id="Phobius"/>
    </source>
</evidence>
<gene>
    <name evidence="5" type="ordered locus">W5S_4652</name>
    <name evidence="6" type="ORF">F6Q06_15285</name>
</gene>
<protein>
    <submittedName>
        <fullName evidence="5">Heat-shock protein DnaJ-like protein</fullName>
    </submittedName>
    <submittedName>
        <fullName evidence="6">Molecular chaperone DnaJ</fullName>
    </submittedName>
</protein>
<feature type="compositionally biased region" description="Polar residues" evidence="2">
    <location>
        <begin position="67"/>
        <end position="82"/>
    </location>
</feature>
<dbReference type="eggNOG" id="COG3152">
    <property type="taxonomic scope" value="Bacteria"/>
</dbReference>
<dbReference type="EMBL" id="WABS01000031">
    <property type="protein sequence ID" value="MBI0555837.1"/>
    <property type="molecule type" value="Genomic_DNA"/>
</dbReference>
<reference evidence="6" key="4">
    <citation type="submission" date="2024-05" db="EMBL/GenBank/DDBJ databases">
        <title>Identification of Pectobacterium versatile causing blackleg of potato from New York State with a whole genome sequencing approach.</title>
        <authorList>
            <person name="Ma X."/>
            <person name="Swingle B."/>
        </authorList>
    </citation>
    <scope>NUCLEOTIDE SEQUENCE</scope>
    <source>
        <strain evidence="6">NY1588A</strain>
    </source>
</reference>
<dbReference type="CDD" id="cd06257">
    <property type="entry name" value="DnaJ"/>
    <property type="match status" value="1"/>
</dbReference>
<dbReference type="InterPro" id="IPR036869">
    <property type="entry name" value="J_dom_sf"/>
</dbReference>
<dbReference type="RefSeq" id="WP_014702068.1">
    <property type="nucleotide sequence ID" value="NC_017845.1"/>
</dbReference>
<name>A0A0H3ICA8_PECPM</name>
<reference evidence="5 7" key="1">
    <citation type="journal article" date="2012" name="J. Bacteriol.">
        <title>Genome sequence of Pectobacterium sp. strain SCC3193.</title>
        <authorList>
            <person name="Koskinen J.P."/>
            <person name="Laine P."/>
            <person name="Niemi O."/>
            <person name="Nykyri J."/>
            <person name="Harjunpaa H."/>
            <person name="Auvinen P."/>
            <person name="Paulin L."/>
            <person name="Pirhonen M."/>
            <person name="Palva T."/>
            <person name="Holm L."/>
        </authorList>
    </citation>
    <scope>NUCLEOTIDE SEQUENCE [LARGE SCALE GENOMIC DNA]</scope>
    <source>
        <strain evidence="5 7">SCC3193</strain>
    </source>
</reference>
<sequence>MDTLCWQRLGIAPTQDLDVIRQAYRQKVPQFHPETDPDGFKQLREAYDAACKLAKNPVLLGDEEHANTGSRDAASSTENAATDNADPQAEALVSAFDRLLSNPAERVVPLYWERYIQLLNQQAFDVIDRIRWPLLQRLMRESCISIHCVRVLAERLRWQQRQGELSGDGVEEIHHFLDSLGYEDLFDFSLLSHLSLPAQLETIFYFHQANSTYWNRPAFMLSMLLRNPTAIYWPDIPALMQKLARWHNHAGVPSAILRDYCLQQLDAAPNDAEWLALSANLCSLTGEDEQAFTLWLTLYQQTHHAQAEQWLIGWCQQHQPDALPLLIQSLNDTPAPDLTGIALDDPRQRFFISQHNTHMLIRWGEALKLPLSPMAKSYTLWKLGKQDLRGIYQHLLLHSGDTIQDRLYWHACMLTVGNEHLLQDILAQPLPDEPLYALILQGLQFQARQRLSWLKTSGAIHTFTEWLYSESEEELPSACTDQKSSAWLQVQAWLRQWRPLSLNQLNKLYSSSIHTEEIDPINDCLVELSARYACDASLAPQGGNTPQDLSAREELRQAIFIALMMTDPISCLGLPRQSVLPELALTHPAHSLSRLFRKAECRDGDAATPLKKQLVLTDPLHYHCWMNFPVSIEEYLASGEIYGESAASHFYLTDDRWQAELAKSPLIYQIFFHAFYALMGDEEQAGQHRERLADLPVETQQEDDIRTAFIEESDELEKPLKQLSDDKRITLVGQLIQSYAKNHEYLFDNSDQRFLTEHLFYPHEDITLKLIAKVLLQCTDRREHQFSLLQARKSDWWQFWRTNTRIGRIGFLIQGGLGSYCLYRASDWLGSPPPYIEGLLMVLMVCNLLSAVRRRYNDVGVRAPWGMSFFSLLIPVCLLIPLLAPSLNRWNKFGPPPRGKKADTDTTFA</sequence>
<evidence type="ECO:0000256" key="2">
    <source>
        <dbReference type="SAM" id="MobiDB-lite"/>
    </source>
</evidence>
<accession>A0A0H3ICA8</accession>
<dbReference type="Gene3D" id="1.10.287.110">
    <property type="entry name" value="DnaJ domain"/>
    <property type="match status" value="1"/>
</dbReference>
<dbReference type="Proteomes" id="UP001194579">
    <property type="component" value="Unassembled WGS sequence"/>
</dbReference>
<dbReference type="SUPFAM" id="SSF46565">
    <property type="entry name" value="Chaperone J-domain"/>
    <property type="match status" value="1"/>
</dbReference>
<dbReference type="eggNOG" id="COG2214">
    <property type="taxonomic scope" value="Bacteria"/>
</dbReference>
<dbReference type="SMART" id="SM00271">
    <property type="entry name" value="DnaJ"/>
    <property type="match status" value="1"/>
</dbReference>
<feature type="transmembrane region" description="Helical" evidence="3">
    <location>
        <begin position="834"/>
        <end position="852"/>
    </location>
</feature>
<evidence type="ECO:0000313" key="5">
    <source>
        <dbReference type="EMBL" id="AFI92698.1"/>
    </source>
</evidence>
<feature type="transmembrane region" description="Helical" evidence="3">
    <location>
        <begin position="864"/>
        <end position="884"/>
    </location>
</feature>
<reference evidence="8" key="3">
    <citation type="submission" date="2023-07" db="EMBL/GenBank/DDBJ databases">
        <title>Identification of Pectobacterium versatile causing blackleg of potato from New York State with a whole genome sequencing approach.</title>
        <authorList>
            <person name="Ma X."/>
            <person name="Swingle B."/>
        </authorList>
    </citation>
    <scope>NUCLEOTIDE SEQUENCE [LARGE SCALE GENOMIC DNA]</scope>
    <source>
        <strain evidence="8">NY1588A</strain>
    </source>
</reference>
<evidence type="ECO:0000313" key="8">
    <source>
        <dbReference type="Proteomes" id="UP001194579"/>
    </source>
</evidence>
<dbReference type="EMBL" id="CP003415">
    <property type="protein sequence ID" value="AFI92698.1"/>
    <property type="molecule type" value="Genomic_DNA"/>
</dbReference>
<dbReference type="AlphaFoldDB" id="A0A0H3ICA8"/>
<keyword evidence="1" id="KW-0143">Chaperone</keyword>
<evidence type="ECO:0000313" key="7">
    <source>
        <dbReference type="Proteomes" id="UP000008044"/>
    </source>
</evidence>
<feature type="region of interest" description="Disordered" evidence="2">
    <location>
        <begin position="64"/>
        <end position="85"/>
    </location>
</feature>
<proteinExistence type="predicted"/>